<evidence type="ECO:0000256" key="8">
    <source>
        <dbReference type="ARBA" id="ARBA00023277"/>
    </source>
</evidence>
<keyword evidence="13" id="KW-0472">Membrane</keyword>
<feature type="signal peptide" evidence="14">
    <location>
        <begin position="1"/>
        <end position="26"/>
    </location>
</feature>
<reference evidence="17 18" key="1">
    <citation type="submission" date="2018-05" db="EMBL/GenBank/DDBJ databases">
        <title>Whole genome sequencing for identification of molecular markers to develop diagnostic detection tools for the regulated plant pathogen Lachnellula willkommii.</title>
        <authorList>
            <person name="Giroux E."/>
            <person name="Bilodeau G."/>
        </authorList>
    </citation>
    <scope>NUCLEOTIDE SEQUENCE [LARGE SCALE GENOMIC DNA]</scope>
    <source>
        <strain evidence="17 18">CBS 625.97</strain>
    </source>
</reference>
<dbReference type="InterPro" id="IPR053214">
    <property type="entry name" value="LysM12-like"/>
</dbReference>
<keyword evidence="4" id="KW-0147">Chitin-binding</keyword>
<dbReference type="Pfam" id="PF00704">
    <property type="entry name" value="Glyco_hydro_18"/>
    <property type="match status" value="1"/>
</dbReference>
<dbReference type="InterPro" id="IPR001223">
    <property type="entry name" value="Glyco_hydro18_cat"/>
</dbReference>
<dbReference type="PROSITE" id="PS51782">
    <property type="entry name" value="LYSM"/>
    <property type="match status" value="2"/>
</dbReference>
<evidence type="ECO:0000256" key="6">
    <source>
        <dbReference type="ARBA" id="ARBA00023024"/>
    </source>
</evidence>
<evidence type="ECO:0000256" key="12">
    <source>
        <dbReference type="SAM" id="MobiDB-lite"/>
    </source>
</evidence>
<protein>
    <recommendedName>
        <fullName evidence="3">chitinase</fullName>
        <ecNumber evidence="3">3.2.1.14</ecNumber>
    </recommendedName>
</protein>
<keyword evidence="18" id="KW-1185">Reference proteome</keyword>
<evidence type="ECO:0000256" key="5">
    <source>
        <dbReference type="ARBA" id="ARBA00022801"/>
    </source>
</evidence>
<accession>A0A7D8Z0U1</accession>
<keyword evidence="8" id="KW-0119">Carbohydrate metabolism</keyword>
<gene>
    <name evidence="17" type="primary">KTXA</name>
    <name evidence="17" type="ORF">LCER1_G007623</name>
</gene>
<comment type="similarity">
    <text evidence="2">Belongs to the glycosyl hydrolase 18 family. Chitinase class V subfamily.</text>
</comment>
<dbReference type="CDD" id="cd02878">
    <property type="entry name" value="GH18_zymocin_alpha"/>
    <property type="match status" value="1"/>
</dbReference>
<dbReference type="Pfam" id="PF01476">
    <property type="entry name" value="LysM"/>
    <property type="match status" value="1"/>
</dbReference>
<keyword evidence="5 11" id="KW-0378">Hydrolase</keyword>
<dbReference type="Gene3D" id="3.20.20.80">
    <property type="entry name" value="Glycosidases"/>
    <property type="match status" value="1"/>
</dbReference>
<feature type="transmembrane region" description="Helical" evidence="13">
    <location>
        <begin position="1222"/>
        <end position="1244"/>
    </location>
</feature>
<keyword evidence="6" id="KW-0146">Chitin degradation</keyword>
<dbReference type="SMART" id="SM00636">
    <property type="entry name" value="Glyco_18"/>
    <property type="match status" value="1"/>
</dbReference>
<evidence type="ECO:0000256" key="7">
    <source>
        <dbReference type="ARBA" id="ARBA00023026"/>
    </source>
</evidence>
<feature type="chain" id="PRO_5028817020" description="chitinase" evidence="14">
    <location>
        <begin position="27"/>
        <end position="1336"/>
    </location>
</feature>
<keyword evidence="13" id="KW-0812">Transmembrane</keyword>
<evidence type="ECO:0000256" key="13">
    <source>
        <dbReference type="SAM" id="Phobius"/>
    </source>
</evidence>
<dbReference type="GO" id="GO:0008843">
    <property type="term" value="F:endochitinase activity"/>
    <property type="evidence" value="ECO:0007669"/>
    <property type="project" value="UniProtKB-EC"/>
</dbReference>
<dbReference type="EMBL" id="QGMG01000406">
    <property type="protein sequence ID" value="TVY53849.1"/>
    <property type="molecule type" value="Genomic_DNA"/>
</dbReference>
<dbReference type="SMART" id="SM00257">
    <property type="entry name" value="LysM"/>
    <property type="match status" value="2"/>
</dbReference>
<dbReference type="SUPFAM" id="SSF54556">
    <property type="entry name" value="Chitinase insertion domain"/>
    <property type="match status" value="1"/>
</dbReference>
<dbReference type="OrthoDB" id="73875at2759"/>
<keyword evidence="10" id="KW-0624">Polysaccharide degradation</keyword>
<dbReference type="InterPro" id="IPR018392">
    <property type="entry name" value="LysM"/>
</dbReference>
<comment type="catalytic activity">
    <reaction evidence="1">
        <text>Random endo-hydrolysis of N-acetyl-beta-D-glucosaminide (1-&gt;4)-beta-linkages in chitin and chitodextrins.</text>
        <dbReference type="EC" id="3.2.1.14"/>
    </reaction>
</comment>
<name>A0A7D8Z0U1_9HELO</name>
<evidence type="ECO:0000259" key="16">
    <source>
        <dbReference type="PROSITE" id="PS51910"/>
    </source>
</evidence>
<feature type="region of interest" description="Disordered" evidence="12">
    <location>
        <begin position="1027"/>
        <end position="1060"/>
    </location>
</feature>
<evidence type="ECO:0000256" key="11">
    <source>
        <dbReference type="RuleBase" id="RU000489"/>
    </source>
</evidence>
<evidence type="ECO:0000256" key="4">
    <source>
        <dbReference type="ARBA" id="ARBA00022669"/>
    </source>
</evidence>
<dbReference type="InterPro" id="IPR017853">
    <property type="entry name" value="GH"/>
</dbReference>
<dbReference type="InterPro" id="IPR036779">
    <property type="entry name" value="LysM_dom_sf"/>
</dbReference>
<evidence type="ECO:0000256" key="9">
    <source>
        <dbReference type="ARBA" id="ARBA00023295"/>
    </source>
</evidence>
<evidence type="ECO:0000256" key="2">
    <source>
        <dbReference type="ARBA" id="ARBA00008682"/>
    </source>
</evidence>
<dbReference type="PANTHER" id="PTHR47700">
    <property type="entry name" value="V CHITINASE, PUTATIVE (AFU_ORTHOLOGUE AFUA_6G13720)-RELATED"/>
    <property type="match status" value="1"/>
</dbReference>
<dbReference type="SUPFAM" id="SSF51445">
    <property type="entry name" value="(Trans)glycosidases"/>
    <property type="match status" value="1"/>
</dbReference>
<evidence type="ECO:0000256" key="14">
    <source>
        <dbReference type="SAM" id="SignalP"/>
    </source>
</evidence>
<keyword evidence="14" id="KW-0732">Signal</keyword>
<keyword evidence="13" id="KW-1133">Transmembrane helix</keyword>
<dbReference type="InterPro" id="IPR029070">
    <property type="entry name" value="Chitinase_insertion_sf"/>
</dbReference>
<dbReference type="PROSITE" id="PS51910">
    <property type="entry name" value="GH18_2"/>
    <property type="match status" value="1"/>
</dbReference>
<feature type="domain" description="LysM" evidence="15">
    <location>
        <begin position="318"/>
        <end position="363"/>
    </location>
</feature>
<evidence type="ECO:0000259" key="15">
    <source>
        <dbReference type="PROSITE" id="PS51782"/>
    </source>
</evidence>
<dbReference type="PROSITE" id="PS01095">
    <property type="entry name" value="GH18_1"/>
    <property type="match status" value="1"/>
</dbReference>
<comment type="caution">
    <text evidence="17">The sequence shown here is derived from an EMBL/GenBank/DDBJ whole genome shotgun (WGS) entry which is preliminary data.</text>
</comment>
<evidence type="ECO:0000256" key="3">
    <source>
        <dbReference type="ARBA" id="ARBA00012729"/>
    </source>
</evidence>
<dbReference type="Gene3D" id="3.10.350.10">
    <property type="entry name" value="LysM domain"/>
    <property type="match status" value="2"/>
</dbReference>
<evidence type="ECO:0000256" key="1">
    <source>
        <dbReference type="ARBA" id="ARBA00000822"/>
    </source>
</evidence>
<keyword evidence="7" id="KW-0843">Virulence</keyword>
<dbReference type="InterPro" id="IPR011583">
    <property type="entry name" value="Chitinase_II/V-like_cat"/>
</dbReference>
<keyword evidence="9 11" id="KW-0326">Glycosidase</keyword>
<feature type="domain" description="GH18" evidence="16">
    <location>
        <begin position="526"/>
        <end position="887"/>
    </location>
</feature>
<sequence>MEPTASRRAMVLYLFGAVLLMRAASGNSTSAVQLQADYVPTNSPKTFYSSLNPCPAACVGKPDNWTVYSSVDLLTVCDQPLLLDFAIYNPLDDPNTNVKLRVCTTGNPHVDENSLQHNANSLVYNTNSTVPSLNNGSKSTNTVCLSANQTQATLEMALMGRRISSESDDILTTLHVVQSYLEDPTSCGTQLIFSYYRGNFVGVYVGSAIDGPNTSSSVIQQLIDEVKSQGTPLSMIAQICGSHRESGNIFGVATDSTGNIGSLSSLQKAARSWSDGLCVNSDGATSYSKAVSIWDSTASPLETRNSGIRHLHVRGDCTTTKVVSGDSCGTLAARCGISGAVFTQYNSDPRLCSTLQPDQVVCCSPGTLPDNRPQENTDGSCAYYTIVANDNCSKLAAANGLTIAMIENFNDKTWGWTGCANIMIGLNICLSDGSPPMPAPMANAVCGPTKPGSMPVLAGKGNLTMMNQCPLNACCDIWGQCGIDSSFCTDKKGPSNNPGTAPPGMNGCISNCGTDVVNNSTAPSTFQSIGYYESWNWARDCLHLRAKSIDTSSYTHIHWAFAVITSDWGVFVNDTYSQWDDFKALVGAKRILSFGGWGYSTDSATFDILRQAMTAANVNAFTDNVVGFLTANGLDGVDFDWEYPGAPDIPGIPAGLDTDGPNYLTFLTILKKKLPTGMSLSIAAPASFWYLQAFPIAQVSKLLDYIVYMTYDLHGQWDYGNKWSSPGCPAGNCLRSHVTKAGVSANKINVGVSSYGRSFKMEEANCWTDMCSFLGPDSQAAPGMCTDTPGYLADAEIQAIIDDDANNTITFYDEVSGAEILVYDDTEWVAFMSNDTKTARKAKYSGLNFGGTVDWALDLQSFDYDDEAQTDEDQAILDSLVDDLPPTAGLPDCTGTYTTFDQLDADAGSMPSNCKSLYAMQVLDALLAVSLANYTAIMSESYDKKFHDYSTAITQSAAQHVNDFLDAKGNQYFTCVVTETTWCCKRCKEISSDAQDRACSYCFNGACTKDSRRDGSRSLFARNVSVTADGGPPDKPGQLTKYKNVTEPCPPDTSQRGYGADSESGHYQSIWWTLSPDKADSFWVDLLNTTGITQDNIIFTEVSVSGRSCGKDDLAHESHMDCLNEGGFWLDAPAPHGYTESDIPNPKDLIAKALANGQDLAPQIKDAISDIKVFAYPNGLSDQSDLVDAIAVPVLMIADAVEQMQQVVTIGDSIEAAKRKSIIMTFLGALLFLIPFVGEALGAVDVMASIGRIVALLGDAGNAASDIYTIVDDPENAPLAIFGLVFAPLALLDGVAIGKAAGLSRGMESEDVQKLGKNVGDRMKTLQKMTGFCRKG</sequence>
<dbReference type="CDD" id="cd00118">
    <property type="entry name" value="LysM"/>
    <property type="match status" value="1"/>
</dbReference>
<evidence type="ECO:0000256" key="10">
    <source>
        <dbReference type="ARBA" id="ARBA00023326"/>
    </source>
</evidence>
<dbReference type="InterPro" id="IPR036861">
    <property type="entry name" value="Endochitinase-like_sf"/>
</dbReference>
<organism evidence="17 18">
    <name type="scientific">Lachnellula cervina</name>
    <dbReference type="NCBI Taxonomy" id="1316786"/>
    <lineage>
        <taxon>Eukaryota</taxon>
        <taxon>Fungi</taxon>
        <taxon>Dikarya</taxon>
        <taxon>Ascomycota</taxon>
        <taxon>Pezizomycotina</taxon>
        <taxon>Leotiomycetes</taxon>
        <taxon>Helotiales</taxon>
        <taxon>Lachnaceae</taxon>
        <taxon>Lachnellula</taxon>
    </lineage>
</organism>
<dbReference type="Proteomes" id="UP000481288">
    <property type="component" value="Unassembled WGS sequence"/>
</dbReference>
<evidence type="ECO:0000313" key="18">
    <source>
        <dbReference type="Proteomes" id="UP000481288"/>
    </source>
</evidence>
<proteinExistence type="inferred from homology"/>
<dbReference type="Gene3D" id="3.10.50.10">
    <property type="match status" value="1"/>
</dbReference>
<dbReference type="PANTHER" id="PTHR47700:SF2">
    <property type="entry name" value="CHITINASE"/>
    <property type="match status" value="1"/>
</dbReference>
<dbReference type="GO" id="GO:0000272">
    <property type="term" value="P:polysaccharide catabolic process"/>
    <property type="evidence" value="ECO:0007669"/>
    <property type="project" value="UniProtKB-KW"/>
</dbReference>
<dbReference type="InterPro" id="IPR001579">
    <property type="entry name" value="Glyco_hydro_18_chit_AS"/>
</dbReference>
<feature type="domain" description="LysM" evidence="15">
    <location>
        <begin position="382"/>
        <end position="430"/>
    </location>
</feature>
<dbReference type="SUPFAM" id="SSF57016">
    <property type="entry name" value="Plant lectins/antimicrobial peptides"/>
    <property type="match status" value="1"/>
</dbReference>
<dbReference type="GO" id="GO:0008061">
    <property type="term" value="F:chitin binding"/>
    <property type="evidence" value="ECO:0007669"/>
    <property type="project" value="UniProtKB-KW"/>
</dbReference>
<evidence type="ECO:0000313" key="17">
    <source>
        <dbReference type="EMBL" id="TVY53849.1"/>
    </source>
</evidence>
<dbReference type="GO" id="GO:0006032">
    <property type="term" value="P:chitin catabolic process"/>
    <property type="evidence" value="ECO:0007669"/>
    <property type="project" value="UniProtKB-KW"/>
</dbReference>
<dbReference type="EC" id="3.2.1.14" evidence="3"/>